<dbReference type="EMBL" id="WUMU01000017">
    <property type="protein sequence ID" value="MXN19199.1"/>
    <property type="molecule type" value="Genomic_DNA"/>
</dbReference>
<dbReference type="Pfam" id="PF00563">
    <property type="entry name" value="EAL"/>
    <property type="match status" value="1"/>
</dbReference>
<accession>A0A6L7G5M2</accession>
<proteinExistence type="predicted"/>
<evidence type="ECO:0000259" key="4">
    <source>
        <dbReference type="PROSITE" id="PS50924"/>
    </source>
</evidence>
<dbReference type="InterPro" id="IPR052155">
    <property type="entry name" value="Biofilm_reg_signaling"/>
</dbReference>
<dbReference type="PROSITE" id="PS50887">
    <property type="entry name" value="GGDEF"/>
    <property type="match status" value="1"/>
</dbReference>
<dbReference type="InterPro" id="IPR001633">
    <property type="entry name" value="EAL_dom"/>
</dbReference>
<dbReference type="CDD" id="cd01948">
    <property type="entry name" value="EAL"/>
    <property type="match status" value="1"/>
</dbReference>
<feature type="transmembrane region" description="Helical" evidence="1">
    <location>
        <begin position="176"/>
        <end position="195"/>
    </location>
</feature>
<evidence type="ECO:0000313" key="6">
    <source>
        <dbReference type="Proteomes" id="UP000477911"/>
    </source>
</evidence>
<dbReference type="SUPFAM" id="SSF141868">
    <property type="entry name" value="EAL domain-like"/>
    <property type="match status" value="1"/>
</dbReference>
<feature type="domain" description="MHYT" evidence="4">
    <location>
        <begin position="12"/>
        <end position="198"/>
    </location>
</feature>
<dbReference type="Pfam" id="PF03707">
    <property type="entry name" value="MHYT"/>
    <property type="match status" value="2"/>
</dbReference>
<dbReference type="AlphaFoldDB" id="A0A6L7G5M2"/>
<feature type="transmembrane region" description="Helical" evidence="1">
    <location>
        <begin position="15"/>
        <end position="35"/>
    </location>
</feature>
<evidence type="ECO:0000313" key="5">
    <source>
        <dbReference type="EMBL" id="MXN19199.1"/>
    </source>
</evidence>
<dbReference type="Pfam" id="PF00990">
    <property type="entry name" value="GGDEF"/>
    <property type="match status" value="1"/>
</dbReference>
<dbReference type="PANTHER" id="PTHR44757:SF2">
    <property type="entry name" value="BIOFILM ARCHITECTURE MAINTENANCE PROTEIN MBAA"/>
    <property type="match status" value="1"/>
</dbReference>
<feature type="domain" description="GGDEF" evidence="3">
    <location>
        <begin position="282"/>
        <end position="416"/>
    </location>
</feature>
<dbReference type="NCBIfam" id="TIGR00254">
    <property type="entry name" value="GGDEF"/>
    <property type="match status" value="1"/>
</dbReference>
<keyword evidence="1" id="KW-0472">Membrane</keyword>
<dbReference type="GO" id="GO:0016020">
    <property type="term" value="C:membrane"/>
    <property type="evidence" value="ECO:0007669"/>
    <property type="project" value="UniProtKB-UniRule"/>
</dbReference>
<dbReference type="SMART" id="SM00052">
    <property type="entry name" value="EAL"/>
    <property type="match status" value="1"/>
</dbReference>
<dbReference type="PANTHER" id="PTHR44757">
    <property type="entry name" value="DIGUANYLATE CYCLASE DGCP"/>
    <property type="match status" value="1"/>
</dbReference>
<dbReference type="Proteomes" id="UP000477911">
    <property type="component" value="Unassembled WGS sequence"/>
</dbReference>
<dbReference type="Gene3D" id="3.30.70.270">
    <property type="match status" value="1"/>
</dbReference>
<dbReference type="InterPro" id="IPR043128">
    <property type="entry name" value="Rev_trsase/Diguanyl_cyclase"/>
</dbReference>
<feature type="transmembrane region" description="Helical" evidence="1">
    <location>
        <begin position="83"/>
        <end position="102"/>
    </location>
</feature>
<dbReference type="InterPro" id="IPR000160">
    <property type="entry name" value="GGDEF_dom"/>
</dbReference>
<sequence>MMTVFKCVAYEHNHWLVLLAIAICFAGSWVAARLFKRGRRTTGMTRAGWQFLAGLAGGVSTWCTHFVGMLGFLPGAPVSFDPLLTALSALVAVLGVTTGFIIAGRPGGRSGPPLGGAVVGLSVAAMHYTGMLAYRVQGLVTWNSGLLVFSIACALVLGALALQCGVRMRRRGSDMMALLLALGIVLLHFIGMSAFSVQPLGVANGFSNPEAFQVLALAIALMSTLVVAAGLVSYLIDDQSRSENVERLRQMALTDTLTDLPNRSGFDNHIDRELALAKDQRTQVALIGIDLNRFKEINDLRGHKTGDDVLRVLGHRLKSVIRPTEGEFVARVGGDEFAALMRLDGTHDLGTFLERLEAVLHKPIRLEDYEISPGASLGVALFPDDAHDRETLVQNADLAMYRAKNDLSQRICYYEKDMDELVKARRRMSVELRDAIVRDELEIHYQVQTLVVTGETLGYEALLRWNHGPQGYIPPGEFIPLAEQTGAILELGEWVLRRACADAALWAQPYTVAVNLSAVQFNHSDLPKLIRDVLEETGLAPHRLELELTESTVFADGDRARNILRQIKALGVKVALDDFGTGYSSLDTLLSFPFDKIKIDRAFVHEALTNPQTIAIIRAILALGHGLGLSVLAEGIESEDQLNILEVEGCTEGQGFLLGRPQPMADLVAAGHLVLRPGAGERLAQRPPPDELMQA</sequence>
<evidence type="ECO:0000256" key="1">
    <source>
        <dbReference type="PROSITE-ProRule" id="PRU00244"/>
    </source>
</evidence>
<dbReference type="InterPro" id="IPR029787">
    <property type="entry name" value="Nucleotide_cyclase"/>
</dbReference>
<feature type="transmembrane region" description="Helical" evidence="1">
    <location>
        <begin position="146"/>
        <end position="164"/>
    </location>
</feature>
<dbReference type="InterPro" id="IPR005330">
    <property type="entry name" value="MHYT_dom"/>
</dbReference>
<dbReference type="InterPro" id="IPR035919">
    <property type="entry name" value="EAL_sf"/>
</dbReference>
<keyword evidence="1" id="KW-0812">Transmembrane</keyword>
<keyword evidence="1" id="KW-1133">Transmembrane helix</keyword>
<feature type="transmembrane region" description="Helical" evidence="1">
    <location>
        <begin position="215"/>
        <end position="236"/>
    </location>
</feature>
<dbReference type="Gene3D" id="3.20.20.450">
    <property type="entry name" value="EAL domain"/>
    <property type="match status" value="1"/>
</dbReference>
<feature type="domain" description="EAL" evidence="2">
    <location>
        <begin position="425"/>
        <end position="675"/>
    </location>
</feature>
<reference evidence="5 6" key="1">
    <citation type="submission" date="2019-12" db="EMBL/GenBank/DDBJ databases">
        <authorList>
            <person name="Li M."/>
        </authorList>
    </citation>
    <scope>NUCLEOTIDE SEQUENCE [LARGE SCALE GENOMIC DNA]</scope>
    <source>
        <strain evidence="5 6">GBMRC 2024</strain>
    </source>
</reference>
<protein>
    <submittedName>
        <fullName evidence="5">EAL domain-containing protein</fullName>
    </submittedName>
</protein>
<keyword evidence="6" id="KW-1185">Reference proteome</keyword>
<dbReference type="CDD" id="cd01949">
    <property type="entry name" value="GGDEF"/>
    <property type="match status" value="1"/>
</dbReference>
<dbReference type="PROSITE" id="PS50883">
    <property type="entry name" value="EAL"/>
    <property type="match status" value="1"/>
</dbReference>
<feature type="transmembrane region" description="Helical" evidence="1">
    <location>
        <begin position="114"/>
        <end position="134"/>
    </location>
</feature>
<evidence type="ECO:0000259" key="3">
    <source>
        <dbReference type="PROSITE" id="PS50887"/>
    </source>
</evidence>
<organism evidence="5 6">
    <name type="scientific">Pseudooceanicola albus</name>
    <dbReference type="NCBI Taxonomy" id="2692189"/>
    <lineage>
        <taxon>Bacteria</taxon>
        <taxon>Pseudomonadati</taxon>
        <taxon>Pseudomonadota</taxon>
        <taxon>Alphaproteobacteria</taxon>
        <taxon>Rhodobacterales</taxon>
        <taxon>Paracoccaceae</taxon>
        <taxon>Pseudooceanicola</taxon>
    </lineage>
</organism>
<gene>
    <name evidence="5" type="ORF">GR170_15260</name>
</gene>
<dbReference type="SMART" id="SM00267">
    <property type="entry name" value="GGDEF"/>
    <property type="match status" value="1"/>
</dbReference>
<evidence type="ECO:0000259" key="2">
    <source>
        <dbReference type="PROSITE" id="PS50883"/>
    </source>
</evidence>
<name>A0A6L7G5M2_9RHOB</name>
<feature type="transmembrane region" description="Helical" evidence="1">
    <location>
        <begin position="47"/>
        <end position="71"/>
    </location>
</feature>
<comment type="caution">
    <text evidence="5">The sequence shown here is derived from an EMBL/GenBank/DDBJ whole genome shotgun (WGS) entry which is preliminary data.</text>
</comment>
<dbReference type="SUPFAM" id="SSF55073">
    <property type="entry name" value="Nucleotide cyclase"/>
    <property type="match status" value="1"/>
</dbReference>
<dbReference type="PROSITE" id="PS50924">
    <property type="entry name" value="MHYT"/>
    <property type="match status" value="1"/>
</dbReference>